<dbReference type="AlphaFoldDB" id="A0A127M1D4"/>
<dbReference type="Proteomes" id="UP000074119">
    <property type="component" value="Chromosome"/>
</dbReference>
<dbReference type="STRING" id="1470434.AZF00_01355"/>
<feature type="compositionally biased region" description="Low complexity" evidence="1">
    <location>
        <begin position="73"/>
        <end position="89"/>
    </location>
</feature>
<proteinExistence type="predicted"/>
<dbReference type="EMBL" id="CP014544">
    <property type="protein sequence ID" value="AMO67031.1"/>
    <property type="molecule type" value="Genomic_DNA"/>
</dbReference>
<sequence>MFIEKVFMDIAKLQKQLQAEHKALDQKFKFISELQALMTKYGQSAEDLVAILSAEPAADTPPAKKRGRKAGVKKAAVGIKKTSAAAAPAKPRKKMAPRPLRSFKNPKTGEVTKTRAPQVDKVIKNWAQELKVDWRSLEIK</sequence>
<protein>
    <submittedName>
        <fullName evidence="2">Uncharacterized protein</fullName>
    </submittedName>
</protein>
<evidence type="ECO:0000256" key="1">
    <source>
        <dbReference type="SAM" id="MobiDB-lite"/>
    </source>
</evidence>
<evidence type="ECO:0000313" key="2">
    <source>
        <dbReference type="EMBL" id="AMO67031.1"/>
    </source>
</evidence>
<organism evidence="2 3">
    <name type="scientific">Zhongshania aliphaticivorans</name>
    <dbReference type="NCBI Taxonomy" id="1470434"/>
    <lineage>
        <taxon>Bacteria</taxon>
        <taxon>Pseudomonadati</taxon>
        <taxon>Pseudomonadota</taxon>
        <taxon>Gammaproteobacteria</taxon>
        <taxon>Cellvibrionales</taxon>
        <taxon>Spongiibacteraceae</taxon>
        <taxon>Zhongshania</taxon>
    </lineage>
</organism>
<name>A0A127M1D4_9GAMM</name>
<reference evidence="2 3" key="1">
    <citation type="submission" date="2015-12" db="EMBL/GenBank/DDBJ databases">
        <authorList>
            <person name="Shamseldin A."/>
            <person name="Moawad H."/>
            <person name="Abd El-Rahim W.M."/>
            <person name="Sadowsky M.J."/>
        </authorList>
    </citation>
    <scope>NUCLEOTIDE SEQUENCE [LARGE SCALE GENOMIC DNA]</scope>
    <source>
        <strain evidence="2 3">SM2</strain>
    </source>
</reference>
<feature type="compositionally biased region" description="Basic residues" evidence="1">
    <location>
        <begin position="63"/>
        <end position="72"/>
    </location>
</feature>
<dbReference type="RefSeq" id="WP_062382673.1">
    <property type="nucleotide sequence ID" value="NZ_CP014544.1"/>
</dbReference>
<gene>
    <name evidence="2" type="ORF">AZF00_01355</name>
</gene>
<evidence type="ECO:0000313" key="3">
    <source>
        <dbReference type="Proteomes" id="UP000074119"/>
    </source>
</evidence>
<feature type="region of interest" description="Disordered" evidence="1">
    <location>
        <begin position="58"/>
        <end position="116"/>
    </location>
</feature>
<dbReference type="KEGG" id="zal:AZF00_01355"/>
<accession>A0A127M1D4</accession>